<dbReference type="EMBL" id="JAATIP010000110">
    <property type="protein sequence ID" value="KAF4371600.1"/>
    <property type="molecule type" value="Genomic_DNA"/>
</dbReference>
<keyword evidence="1" id="KW-0175">Coiled coil</keyword>
<name>A0A7J6FPA0_CANSA</name>
<sequence>MATLQLLFFFLFPAFPSSLFALSETTTISENDSFRDLQQIKLNMAHLESRHEEIIRILNERGFHIEEQEKLVEQLSHKIQLLQSTVSNFKSNERIKALEERIQALEEEVSQLWASSRNNNFDIHVLKSKAYEAEEKLKKVASKAEKMADIVTEQWIQIQQLEQALHIAERRTLKARRSLIYSRCSFLKFINKVLGGHLENGLEILDPYILQSKKVFAVAKEYHHELQRFIKREMEKNKFTAALANWELVFFMASALITFPIFSAWVLLSSQLR</sequence>
<evidence type="ECO:0000313" key="4">
    <source>
        <dbReference type="EMBL" id="KAF4371600.1"/>
    </source>
</evidence>
<dbReference type="PANTHER" id="PTHR34360">
    <property type="entry name" value="OS08G0519400 PROTEIN"/>
    <property type="match status" value="1"/>
</dbReference>
<feature type="signal peptide" evidence="3">
    <location>
        <begin position="1"/>
        <end position="21"/>
    </location>
</feature>
<dbReference type="PANTHER" id="PTHR34360:SF2">
    <property type="entry name" value="MYOSIN HEAVY CHAIN-LIKE PROTEIN"/>
    <property type="match status" value="1"/>
</dbReference>
<feature type="chain" id="PRO_5029517453" evidence="3">
    <location>
        <begin position="22"/>
        <end position="273"/>
    </location>
</feature>
<keyword evidence="2" id="KW-0812">Transmembrane</keyword>
<keyword evidence="2" id="KW-0472">Membrane</keyword>
<keyword evidence="2" id="KW-1133">Transmembrane helix</keyword>
<dbReference type="AlphaFoldDB" id="A0A7J6FPA0"/>
<gene>
    <name evidence="4" type="ORF">F8388_003210</name>
</gene>
<evidence type="ECO:0000256" key="3">
    <source>
        <dbReference type="SAM" id="SignalP"/>
    </source>
</evidence>
<organism evidence="4 5">
    <name type="scientific">Cannabis sativa</name>
    <name type="common">Hemp</name>
    <name type="synonym">Marijuana</name>
    <dbReference type="NCBI Taxonomy" id="3483"/>
    <lineage>
        <taxon>Eukaryota</taxon>
        <taxon>Viridiplantae</taxon>
        <taxon>Streptophyta</taxon>
        <taxon>Embryophyta</taxon>
        <taxon>Tracheophyta</taxon>
        <taxon>Spermatophyta</taxon>
        <taxon>Magnoliopsida</taxon>
        <taxon>eudicotyledons</taxon>
        <taxon>Gunneridae</taxon>
        <taxon>Pentapetalae</taxon>
        <taxon>rosids</taxon>
        <taxon>fabids</taxon>
        <taxon>Rosales</taxon>
        <taxon>Cannabaceae</taxon>
        <taxon>Cannabis</taxon>
    </lineage>
</organism>
<proteinExistence type="predicted"/>
<keyword evidence="3" id="KW-0732">Signal</keyword>
<reference evidence="4 5" key="1">
    <citation type="journal article" date="2020" name="bioRxiv">
        <title>Sequence and annotation of 42 cannabis genomes reveals extensive copy number variation in cannabinoid synthesis and pathogen resistance genes.</title>
        <authorList>
            <person name="Mckernan K.J."/>
            <person name="Helbert Y."/>
            <person name="Kane L.T."/>
            <person name="Ebling H."/>
            <person name="Zhang L."/>
            <person name="Liu B."/>
            <person name="Eaton Z."/>
            <person name="Mclaughlin S."/>
            <person name="Kingan S."/>
            <person name="Baybayan P."/>
            <person name="Concepcion G."/>
            <person name="Jordan M."/>
            <person name="Riva A."/>
            <person name="Barbazuk W."/>
            <person name="Harkins T."/>
        </authorList>
    </citation>
    <scope>NUCLEOTIDE SEQUENCE [LARGE SCALE GENOMIC DNA]</scope>
    <source>
        <strain evidence="5">cv. Jamaican Lion 4</strain>
        <tissue evidence="4">Leaf</tissue>
    </source>
</reference>
<evidence type="ECO:0000313" key="5">
    <source>
        <dbReference type="Proteomes" id="UP000525078"/>
    </source>
</evidence>
<protein>
    <submittedName>
        <fullName evidence="4">Uncharacterized protein</fullName>
    </submittedName>
</protein>
<evidence type="ECO:0000256" key="2">
    <source>
        <dbReference type="SAM" id="Phobius"/>
    </source>
</evidence>
<accession>A0A7J6FPA0</accession>
<evidence type="ECO:0000256" key="1">
    <source>
        <dbReference type="SAM" id="Coils"/>
    </source>
</evidence>
<feature type="transmembrane region" description="Helical" evidence="2">
    <location>
        <begin position="248"/>
        <end position="268"/>
    </location>
</feature>
<dbReference type="Proteomes" id="UP000525078">
    <property type="component" value="Unassembled WGS sequence"/>
</dbReference>
<comment type="caution">
    <text evidence="4">The sequence shown here is derived from an EMBL/GenBank/DDBJ whole genome shotgun (WGS) entry which is preliminary data.</text>
</comment>
<feature type="coiled-coil region" evidence="1">
    <location>
        <begin position="65"/>
        <end position="115"/>
    </location>
</feature>